<evidence type="ECO:0000256" key="9">
    <source>
        <dbReference type="HAMAP-Rule" id="MF_00027"/>
    </source>
</evidence>
<evidence type="ECO:0000256" key="6">
    <source>
        <dbReference type="ARBA" id="ARBA00022840"/>
    </source>
</evidence>
<dbReference type="GO" id="GO:0005524">
    <property type="term" value="F:ATP binding"/>
    <property type="evidence" value="ECO:0007669"/>
    <property type="project" value="UniProtKB-UniRule"/>
</dbReference>
<evidence type="ECO:0000256" key="5">
    <source>
        <dbReference type="ARBA" id="ARBA00022741"/>
    </source>
</evidence>
<evidence type="ECO:0000256" key="3">
    <source>
        <dbReference type="ARBA" id="ARBA00022573"/>
    </source>
</evidence>
<dbReference type="RefSeq" id="WP_102941967.1">
    <property type="nucleotide sequence ID" value="NZ_QLTR01000021.1"/>
</dbReference>
<dbReference type="CDD" id="cd05388">
    <property type="entry name" value="CobB_N"/>
    <property type="match status" value="1"/>
</dbReference>
<comment type="similarity">
    <text evidence="2">Belongs to the CobB/CobQ family. CobQ subfamily.</text>
</comment>
<comment type="caution">
    <text evidence="12">The sequence shown here is derived from an EMBL/GenBank/DDBJ whole genome shotgun (WGS) entry which is preliminary data.</text>
</comment>
<evidence type="ECO:0000313" key="12">
    <source>
        <dbReference type="EMBL" id="RAS60561.1"/>
    </source>
</evidence>
<evidence type="ECO:0000256" key="4">
    <source>
        <dbReference type="ARBA" id="ARBA00022598"/>
    </source>
</evidence>
<evidence type="ECO:0000313" key="13">
    <source>
        <dbReference type="Proteomes" id="UP000248729"/>
    </source>
</evidence>
<organism evidence="12 13">
    <name type="scientific">Vibrio diazotrophicus</name>
    <dbReference type="NCBI Taxonomy" id="685"/>
    <lineage>
        <taxon>Bacteria</taxon>
        <taxon>Pseudomonadati</taxon>
        <taxon>Pseudomonadota</taxon>
        <taxon>Gammaproteobacteria</taxon>
        <taxon>Vibrionales</taxon>
        <taxon>Vibrionaceae</taxon>
        <taxon>Vibrio</taxon>
    </lineage>
</organism>
<keyword evidence="8 9" id="KW-0315">Glutamine amidotransferase</keyword>
<dbReference type="Proteomes" id="UP000248729">
    <property type="component" value="Unassembled WGS sequence"/>
</dbReference>
<feature type="site" description="Increases nucleophilicity of active site Cys" evidence="9">
    <location>
        <position position="435"/>
    </location>
</feature>
<evidence type="ECO:0000256" key="8">
    <source>
        <dbReference type="ARBA" id="ARBA00022962"/>
    </source>
</evidence>
<feature type="domain" description="CobB/CobQ-like glutamine amidotransferase" evidence="11">
    <location>
        <begin position="250"/>
        <end position="441"/>
    </location>
</feature>
<keyword evidence="3 9" id="KW-0169">Cobalamin biosynthesis</keyword>
<dbReference type="Gene3D" id="3.40.50.880">
    <property type="match status" value="1"/>
</dbReference>
<dbReference type="HAMAP" id="MF_00027">
    <property type="entry name" value="CobB_CbiA"/>
    <property type="match status" value="1"/>
</dbReference>
<dbReference type="EMBL" id="QLTR01000021">
    <property type="protein sequence ID" value="RAS60561.1"/>
    <property type="molecule type" value="Genomic_DNA"/>
</dbReference>
<dbReference type="EC" id="6.3.5.11" evidence="9"/>
<dbReference type="SUPFAM" id="SSF52317">
    <property type="entry name" value="Class I glutamine amidotransferase-like"/>
    <property type="match status" value="1"/>
</dbReference>
<dbReference type="NCBIfam" id="NF002204">
    <property type="entry name" value="PRK01077.1"/>
    <property type="match status" value="1"/>
</dbReference>
<comment type="catalytic activity">
    <reaction evidence="9">
        <text>cob(II)yrinate + 2 L-glutamine + 2 ATP + 2 H2O = cob(II)yrinate a,c diamide + 2 L-glutamate + 2 ADP + 2 phosphate + 2 H(+)</text>
        <dbReference type="Rhea" id="RHEA:26289"/>
        <dbReference type="ChEBI" id="CHEBI:15377"/>
        <dbReference type="ChEBI" id="CHEBI:15378"/>
        <dbReference type="ChEBI" id="CHEBI:29985"/>
        <dbReference type="ChEBI" id="CHEBI:30616"/>
        <dbReference type="ChEBI" id="CHEBI:43474"/>
        <dbReference type="ChEBI" id="CHEBI:58359"/>
        <dbReference type="ChEBI" id="CHEBI:58537"/>
        <dbReference type="ChEBI" id="CHEBI:58894"/>
        <dbReference type="ChEBI" id="CHEBI:456216"/>
        <dbReference type="EC" id="6.3.5.11"/>
    </reaction>
</comment>
<comment type="pathway">
    <text evidence="9">Cofactor biosynthesis; adenosylcobalamin biosynthesis; cob(II)yrinate a,c-diamide from sirohydrochlorin (anaerobic route): step 10/10.</text>
</comment>
<dbReference type="InterPro" id="IPR027417">
    <property type="entry name" value="P-loop_NTPase"/>
</dbReference>
<evidence type="ECO:0000256" key="7">
    <source>
        <dbReference type="ARBA" id="ARBA00022842"/>
    </source>
</evidence>
<evidence type="ECO:0000256" key="1">
    <source>
        <dbReference type="ARBA" id="ARBA00001946"/>
    </source>
</evidence>
<dbReference type="Gene3D" id="3.40.50.300">
    <property type="entry name" value="P-loop containing nucleotide triphosphate hydrolases"/>
    <property type="match status" value="2"/>
</dbReference>
<proteinExistence type="inferred from homology"/>
<comment type="cofactor">
    <cofactor evidence="1 9">
        <name>Mg(2+)</name>
        <dbReference type="ChEBI" id="CHEBI:18420"/>
    </cofactor>
</comment>
<dbReference type="AlphaFoldDB" id="A0A2J8GMM2"/>
<evidence type="ECO:0000259" key="11">
    <source>
        <dbReference type="Pfam" id="PF07685"/>
    </source>
</evidence>
<evidence type="ECO:0000256" key="2">
    <source>
        <dbReference type="ARBA" id="ARBA00006205"/>
    </source>
</evidence>
<dbReference type="InterPro" id="IPR002586">
    <property type="entry name" value="CobQ/CobB/MinD/ParA_Nub-bd_dom"/>
</dbReference>
<dbReference type="STRING" id="1348635.GCA_000740015_02845"/>
<sequence>MKALLIAGTNSGSGKTTFTLGLLRALCRRELKVQPFKVGPDYIDTAWHSKVANVPSHNLDSFMLDEQTVNALFHQQTQNADIAVIEGVMGLFDGYGTDPYYCSSAGTAKALKCPVILVVDGKAMSTSAAAIVMGFQQFGKEINIAGVAFNNVNSDKHYQLLKQAVETYCHIPAFGRLPKLPNIELPSRHLGLMTAQESQDMDSQWDELADAIEQYIDVDGLLSVACSQLYQSTTQTIYQAMEGKGKGLVVAVAMDKAFNFYYQANLDLLTSCGVEIRYFSPLTDSQLPECDLVYIGGGYPELYAEQLSKNRSMLQSILAAHQANLPIYAECGGLMYLGSSLSDSEENIYPMVDILSGQSVMTNKLNRFGYCNAKAEVDTLLCLSGNELRGHEFHYSDFVTDMEPAFTLSKVHEGEVIATWRGGYQVGNTLAMYLHVHFAQSPEMLLEWFKRARSL</sequence>
<dbReference type="InterPro" id="IPR011698">
    <property type="entry name" value="GATase_3"/>
</dbReference>
<dbReference type="UniPathway" id="UPA00148">
    <property type="reaction ID" value="UER00231"/>
</dbReference>
<comment type="function">
    <text evidence="9">Catalyzes the ATP-dependent amidation of the two carboxylate groups at positions a and c of cobyrinate, using either L-glutamine or ammonia as the nitrogen source.</text>
</comment>
<feature type="domain" description="CobQ/CobB/MinD/ParA nucleotide binding" evidence="10">
    <location>
        <begin position="5"/>
        <end position="190"/>
    </location>
</feature>
<keyword evidence="4 9" id="KW-0436">Ligase</keyword>
<dbReference type="Pfam" id="PF07685">
    <property type="entry name" value="GATase_3"/>
    <property type="match status" value="1"/>
</dbReference>
<dbReference type="PANTHER" id="PTHR43873">
    <property type="entry name" value="COBYRINATE A,C-DIAMIDE SYNTHASE"/>
    <property type="match status" value="1"/>
</dbReference>
<keyword evidence="5 9" id="KW-0547">Nucleotide-binding</keyword>
<dbReference type="Pfam" id="PF01656">
    <property type="entry name" value="CbiA"/>
    <property type="match status" value="1"/>
</dbReference>
<dbReference type="NCBIfam" id="TIGR00379">
    <property type="entry name" value="cobB"/>
    <property type="match status" value="1"/>
</dbReference>
<accession>A0A2J8GMM2</accession>
<dbReference type="SUPFAM" id="SSF52540">
    <property type="entry name" value="P-loop containing nucleoside triphosphate hydrolases"/>
    <property type="match status" value="1"/>
</dbReference>
<evidence type="ECO:0000259" key="10">
    <source>
        <dbReference type="Pfam" id="PF01656"/>
    </source>
</evidence>
<dbReference type="PROSITE" id="PS51274">
    <property type="entry name" value="GATASE_COBBQ"/>
    <property type="match status" value="1"/>
</dbReference>
<dbReference type="InterPro" id="IPR029062">
    <property type="entry name" value="Class_I_gatase-like"/>
</dbReference>
<name>A0A2J8GMM2_VIBDI</name>
<reference evidence="12 13" key="1">
    <citation type="submission" date="2018-06" db="EMBL/GenBank/DDBJ databases">
        <title>Freshwater and sediment microbial communities from various areas in North America, analyzing microbe dynamics in response to fracking.</title>
        <authorList>
            <person name="Lamendella R."/>
        </authorList>
    </citation>
    <scope>NUCLEOTIDE SEQUENCE [LARGE SCALE GENOMIC DNA]</scope>
    <source>
        <strain evidence="12 13">99A</strain>
    </source>
</reference>
<dbReference type="PANTHER" id="PTHR43873:SF1">
    <property type="entry name" value="COBYRINATE A,C-DIAMIDE SYNTHASE"/>
    <property type="match status" value="1"/>
</dbReference>
<comment type="domain">
    <text evidence="9">Comprises of two domains. The C-terminal domain contains the binding site for glutamine and catalyzes the hydrolysis of this substrate to glutamate and ammonia. The N-terminal domain is anticipated to bind ATP and cobyrinate and catalyzes the ultimate synthesis of the diamide product. The ammonia produced via the glutaminase domain is probably translocated to the adjacent domain via a molecular tunnel, where it reacts with an activated intermediate.</text>
</comment>
<comment type="miscellaneous">
    <text evidence="9">The a and c carboxylates of cobyrinate are activated for nucleophilic attack via formation of a phosphorylated intermediate by ATP. CbiA catalyzes first the amidation of the c-carboxylate, and then that of the a-carboxylate.</text>
</comment>
<comment type="similarity">
    <text evidence="9">Belongs to the CobB/CbiA family.</text>
</comment>
<keyword evidence="6 9" id="KW-0067">ATP-binding</keyword>
<keyword evidence="7 9" id="KW-0460">Magnesium</keyword>
<feature type="active site" description="Nucleophile" evidence="9">
    <location>
        <position position="331"/>
    </location>
</feature>
<protein>
    <recommendedName>
        <fullName evidence="9">Cobyrinate a,c-diamide synthase</fullName>
        <ecNumber evidence="9">6.3.5.11</ecNumber>
    </recommendedName>
    <alternativeName>
        <fullName evidence="9">Cobyrinic acid a,c-diamide synthetase</fullName>
    </alternativeName>
</protein>
<gene>
    <name evidence="9" type="primary">cbiA</name>
    <name evidence="12" type="ORF">DET48_12167</name>
</gene>
<dbReference type="GO" id="GO:0042242">
    <property type="term" value="F:cobyrinic acid a,c-diamide synthase activity"/>
    <property type="evidence" value="ECO:0007669"/>
    <property type="project" value="UniProtKB-UniRule"/>
</dbReference>
<dbReference type="GO" id="GO:0009236">
    <property type="term" value="P:cobalamin biosynthetic process"/>
    <property type="evidence" value="ECO:0007669"/>
    <property type="project" value="UniProtKB-UniRule"/>
</dbReference>
<dbReference type="InterPro" id="IPR004484">
    <property type="entry name" value="CbiA/CobB_synth"/>
</dbReference>
<dbReference type="CDD" id="cd03130">
    <property type="entry name" value="GATase1_CobB"/>
    <property type="match status" value="1"/>
</dbReference>